<reference evidence="2 3" key="1">
    <citation type="submission" date="2020-04" db="EMBL/GenBank/DDBJ databases">
        <title>Usitatibacter rugosus gen. nov., sp. nov. and Usitatibacter palustris sp. nov., novel members of Usitatibacteraceae fam. nov. within the order Nitrosomonadales isolated from soil.</title>
        <authorList>
            <person name="Huber K.J."/>
            <person name="Neumann-Schaal M."/>
            <person name="Geppert A."/>
            <person name="Luckner M."/>
            <person name="Wanner G."/>
            <person name="Overmann J."/>
        </authorList>
    </citation>
    <scope>NUCLEOTIDE SEQUENCE [LARGE SCALE GENOMIC DNA]</scope>
    <source>
        <strain evidence="2 3">0125_3</strain>
    </source>
</reference>
<dbReference type="AlphaFoldDB" id="A0A6M4H180"/>
<dbReference type="RefSeq" id="WP_212756770.1">
    <property type="nucleotide sequence ID" value="NZ_CP053069.1"/>
</dbReference>
<evidence type="ECO:0000313" key="3">
    <source>
        <dbReference type="Proteomes" id="UP000501534"/>
    </source>
</evidence>
<dbReference type="InterPro" id="IPR029068">
    <property type="entry name" value="Glyas_Bleomycin-R_OHBP_Dase"/>
</dbReference>
<name>A0A6M4H180_9PROT</name>
<accession>A0A6M4H180</accession>
<evidence type="ECO:0000259" key="1">
    <source>
        <dbReference type="Pfam" id="PF13468"/>
    </source>
</evidence>
<dbReference type="KEGG" id="uru:DSM104443_03499"/>
<proteinExistence type="predicted"/>
<dbReference type="Proteomes" id="UP000501534">
    <property type="component" value="Chromosome"/>
</dbReference>
<dbReference type="Gene3D" id="3.10.180.10">
    <property type="entry name" value="2,3-Dihydroxybiphenyl 1,2-Dioxygenase, domain 1"/>
    <property type="match status" value="1"/>
</dbReference>
<dbReference type="EMBL" id="CP053069">
    <property type="protein sequence ID" value="QJR12413.1"/>
    <property type="molecule type" value="Genomic_DNA"/>
</dbReference>
<feature type="domain" description="Glyoxalase-like" evidence="1">
    <location>
        <begin position="5"/>
        <end position="171"/>
    </location>
</feature>
<dbReference type="InterPro" id="IPR025870">
    <property type="entry name" value="Glyoxalase-like_dom"/>
</dbReference>
<evidence type="ECO:0000313" key="2">
    <source>
        <dbReference type="EMBL" id="QJR12413.1"/>
    </source>
</evidence>
<keyword evidence="3" id="KW-1185">Reference proteome</keyword>
<sequence>MTLVIDHLVVAARSLEEGSSWIESRLGVAPSGGGKHALMGTHNRLLSLGNAYLEVIAIDPQAPPPGRARWYALDAPAMHARLDRGPALIHWVAGTTDIAAAVAGAAVPLGDIVDVTRGDLRWRITVPRDGTLPAEGVYPSMIQWRGRDAGSMLPESGCELEALDLAHERGAGFYESLRALGLRSGEPVTFADAERGIVARIRTAGGIAVLA</sequence>
<organism evidence="2 3">
    <name type="scientific">Usitatibacter rugosus</name>
    <dbReference type="NCBI Taxonomy" id="2732067"/>
    <lineage>
        <taxon>Bacteria</taxon>
        <taxon>Pseudomonadati</taxon>
        <taxon>Pseudomonadota</taxon>
        <taxon>Betaproteobacteria</taxon>
        <taxon>Nitrosomonadales</taxon>
        <taxon>Usitatibacteraceae</taxon>
        <taxon>Usitatibacter</taxon>
    </lineage>
</organism>
<gene>
    <name evidence="2" type="ORF">DSM104443_03499</name>
</gene>
<dbReference type="Pfam" id="PF13468">
    <property type="entry name" value="Glyoxalase_3"/>
    <property type="match status" value="1"/>
</dbReference>
<protein>
    <recommendedName>
        <fullName evidence="1">Glyoxalase-like domain-containing protein</fullName>
    </recommendedName>
</protein>